<evidence type="ECO:0000256" key="7">
    <source>
        <dbReference type="RuleBase" id="RU363032"/>
    </source>
</evidence>
<evidence type="ECO:0000256" key="3">
    <source>
        <dbReference type="ARBA" id="ARBA00022475"/>
    </source>
</evidence>
<proteinExistence type="inferred from homology"/>
<feature type="transmembrane region" description="Helical" evidence="7">
    <location>
        <begin position="12"/>
        <end position="34"/>
    </location>
</feature>
<organism evidence="9 10">
    <name type="scientific">Pseudothermotoga lettingae (strain ATCC BAA-301 / DSM 14385 / NBRC 107922 / TMO)</name>
    <name type="common">Thermotoga lettingae</name>
    <dbReference type="NCBI Taxonomy" id="416591"/>
    <lineage>
        <taxon>Bacteria</taxon>
        <taxon>Thermotogati</taxon>
        <taxon>Thermotogota</taxon>
        <taxon>Thermotogae</taxon>
        <taxon>Thermotogales</taxon>
        <taxon>Thermotogaceae</taxon>
        <taxon>Pseudothermotoga</taxon>
    </lineage>
</organism>
<dbReference type="InterPro" id="IPR035906">
    <property type="entry name" value="MetI-like_sf"/>
</dbReference>
<dbReference type="GO" id="GO:0055085">
    <property type="term" value="P:transmembrane transport"/>
    <property type="evidence" value="ECO:0007669"/>
    <property type="project" value="InterPro"/>
</dbReference>
<feature type="transmembrane region" description="Helical" evidence="7">
    <location>
        <begin position="109"/>
        <end position="131"/>
    </location>
</feature>
<dbReference type="HOGENOM" id="CLU_028518_1_1_0"/>
<evidence type="ECO:0000256" key="2">
    <source>
        <dbReference type="ARBA" id="ARBA00022448"/>
    </source>
</evidence>
<dbReference type="KEGG" id="tle:Tlet_1686"/>
<comment type="similarity">
    <text evidence="7">Belongs to the binding-protein-dependent transport system permease family.</text>
</comment>
<protein>
    <submittedName>
        <fullName evidence="9">Binding-protein-dependent transport systems inner membrane component</fullName>
    </submittedName>
</protein>
<dbReference type="CDD" id="cd06261">
    <property type="entry name" value="TM_PBP2"/>
    <property type="match status" value="1"/>
</dbReference>
<dbReference type="AlphaFoldDB" id="A8F7V6"/>
<evidence type="ECO:0000313" key="10">
    <source>
        <dbReference type="Proteomes" id="UP000002016"/>
    </source>
</evidence>
<feature type="transmembrane region" description="Helical" evidence="7">
    <location>
        <begin position="187"/>
        <end position="216"/>
    </location>
</feature>
<feature type="domain" description="ABC transmembrane type-1" evidence="8">
    <location>
        <begin position="74"/>
        <end position="263"/>
    </location>
</feature>
<dbReference type="OrthoDB" id="44350at2"/>
<keyword evidence="5 7" id="KW-1133">Transmembrane helix</keyword>
<dbReference type="RefSeq" id="WP_012003716.1">
    <property type="nucleotide sequence ID" value="NC_009828.1"/>
</dbReference>
<dbReference type="PANTHER" id="PTHR43386:SF1">
    <property type="entry name" value="D,D-DIPEPTIDE TRANSPORT SYSTEM PERMEASE PROTEIN DDPC-RELATED"/>
    <property type="match status" value="1"/>
</dbReference>
<evidence type="ECO:0000256" key="1">
    <source>
        <dbReference type="ARBA" id="ARBA00004651"/>
    </source>
</evidence>
<dbReference type="Gene3D" id="1.10.3720.10">
    <property type="entry name" value="MetI-like"/>
    <property type="match status" value="1"/>
</dbReference>
<dbReference type="InterPro" id="IPR025966">
    <property type="entry name" value="OppC_N"/>
</dbReference>
<keyword evidence="6 7" id="KW-0472">Membrane</keyword>
<dbReference type="GO" id="GO:0005886">
    <property type="term" value="C:plasma membrane"/>
    <property type="evidence" value="ECO:0007669"/>
    <property type="project" value="UniProtKB-SubCell"/>
</dbReference>
<evidence type="ECO:0000313" key="9">
    <source>
        <dbReference type="EMBL" id="ABV34240.1"/>
    </source>
</evidence>
<dbReference type="InterPro" id="IPR050366">
    <property type="entry name" value="BP-dependent_transpt_permease"/>
</dbReference>
<sequence length="275" mass="30041" precursor="true">MNKTIRRFFKNYLNLISLVVLLAVIIIAFIPEIFSPYDPYSMDYNAILEPPSLKHLFGTDQFGRDIFSRCIFGLQKSVIIAFSSILIASFFGSILGLIAGYYGGFWDLLIMRICDGFFAFPSLILALFIVALFGATLINMIIAVGVVYIPIFARTVRGAALSIRESLFVKASKVIGKSDLKIMIEDVLLNLSSILIVTFTTNLSTAFLTEASLGFLGLSVPPPEPTLGGLVGQGTAFLLSAPWVTLFPGFVIALIVLNLNILGDGLRDLLDPKNK</sequence>
<keyword evidence="4 7" id="KW-0812">Transmembrane</keyword>
<keyword evidence="3" id="KW-1003">Cell membrane</keyword>
<accession>A8F7V6</accession>
<dbReference type="STRING" id="416591.Tlet_1686"/>
<dbReference type="SUPFAM" id="SSF161098">
    <property type="entry name" value="MetI-like"/>
    <property type="match status" value="1"/>
</dbReference>
<feature type="transmembrane region" description="Helical" evidence="7">
    <location>
        <begin position="78"/>
        <end position="102"/>
    </location>
</feature>
<dbReference type="EMBL" id="CP000812">
    <property type="protein sequence ID" value="ABV34240.1"/>
    <property type="molecule type" value="Genomic_DNA"/>
</dbReference>
<dbReference type="Proteomes" id="UP000002016">
    <property type="component" value="Chromosome"/>
</dbReference>
<dbReference type="PROSITE" id="PS50928">
    <property type="entry name" value="ABC_TM1"/>
    <property type="match status" value="1"/>
</dbReference>
<dbReference type="eggNOG" id="COG1173">
    <property type="taxonomic scope" value="Bacteria"/>
</dbReference>
<evidence type="ECO:0000256" key="4">
    <source>
        <dbReference type="ARBA" id="ARBA00022692"/>
    </source>
</evidence>
<dbReference type="InterPro" id="IPR000515">
    <property type="entry name" value="MetI-like"/>
</dbReference>
<evidence type="ECO:0000256" key="5">
    <source>
        <dbReference type="ARBA" id="ARBA00022989"/>
    </source>
</evidence>
<name>A8F7V6_PSELT</name>
<feature type="transmembrane region" description="Helical" evidence="7">
    <location>
        <begin position="236"/>
        <end position="257"/>
    </location>
</feature>
<gene>
    <name evidence="9" type="ordered locus">Tlet_1686</name>
</gene>
<keyword evidence="2 7" id="KW-0813">Transport</keyword>
<dbReference type="Pfam" id="PF12911">
    <property type="entry name" value="OppC_N"/>
    <property type="match status" value="1"/>
</dbReference>
<reference evidence="9 10" key="1">
    <citation type="submission" date="2007-08" db="EMBL/GenBank/DDBJ databases">
        <title>Complete sequence of Thermotoga lettingae TMO.</title>
        <authorList>
            <consortium name="US DOE Joint Genome Institute"/>
            <person name="Copeland A."/>
            <person name="Lucas S."/>
            <person name="Lapidus A."/>
            <person name="Barry K."/>
            <person name="Glavina del Rio T."/>
            <person name="Dalin E."/>
            <person name="Tice H."/>
            <person name="Pitluck S."/>
            <person name="Foster B."/>
            <person name="Bruce D."/>
            <person name="Schmutz J."/>
            <person name="Larimer F."/>
            <person name="Land M."/>
            <person name="Hauser L."/>
            <person name="Kyrpides N."/>
            <person name="Mikhailova N."/>
            <person name="Nelson K."/>
            <person name="Gogarten J.P."/>
            <person name="Noll K."/>
            <person name="Richardson P."/>
        </authorList>
    </citation>
    <scope>NUCLEOTIDE SEQUENCE [LARGE SCALE GENOMIC DNA]</scope>
    <source>
        <strain evidence="10">ATCC BAA-301 / DSM 14385 / NBRC 107922 / TMO</strain>
    </source>
</reference>
<evidence type="ECO:0000256" key="6">
    <source>
        <dbReference type="ARBA" id="ARBA00023136"/>
    </source>
</evidence>
<feature type="transmembrane region" description="Helical" evidence="7">
    <location>
        <begin position="137"/>
        <end position="156"/>
    </location>
</feature>
<comment type="subcellular location">
    <subcellularLocation>
        <location evidence="1 7">Cell membrane</location>
        <topology evidence="1 7">Multi-pass membrane protein</topology>
    </subcellularLocation>
</comment>
<keyword evidence="10" id="KW-1185">Reference proteome</keyword>
<dbReference type="PANTHER" id="PTHR43386">
    <property type="entry name" value="OLIGOPEPTIDE TRANSPORT SYSTEM PERMEASE PROTEIN APPC"/>
    <property type="match status" value="1"/>
</dbReference>
<dbReference type="Pfam" id="PF00528">
    <property type="entry name" value="BPD_transp_1"/>
    <property type="match status" value="1"/>
</dbReference>
<reference evidence="9 10" key="2">
    <citation type="journal article" date="2009" name="Proc. Natl. Acad. Sci. U.S.A.">
        <title>On the chimeric nature, thermophilic origin, and phylogenetic placement of the Thermotogales.</title>
        <authorList>
            <person name="Zhaxybayeva O."/>
            <person name="Swithers K.S."/>
            <person name="Lapierre P."/>
            <person name="Fournier G.P."/>
            <person name="Bickhart D.M."/>
            <person name="DeBoy R.T."/>
            <person name="Nelson K.E."/>
            <person name="Nesbo C.L."/>
            <person name="Doolittle W.F."/>
            <person name="Gogarten J.P."/>
            <person name="Noll K.M."/>
        </authorList>
    </citation>
    <scope>NUCLEOTIDE SEQUENCE [LARGE SCALE GENOMIC DNA]</scope>
    <source>
        <strain evidence="10">ATCC BAA-301 / DSM 14385 / NBRC 107922 / TMO</strain>
    </source>
</reference>
<evidence type="ECO:0000259" key="8">
    <source>
        <dbReference type="PROSITE" id="PS50928"/>
    </source>
</evidence>